<protein>
    <submittedName>
        <fullName evidence="2">Uncharacterized protein</fullName>
    </submittedName>
</protein>
<accession>A0ABQ9GD94</accession>
<name>A0ABQ9GD94_9NEOP</name>
<evidence type="ECO:0000313" key="2">
    <source>
        <dbReference type="EMBL" id="KAJ8870167.1"/>
    </source>
</evidence>
<comment type="caution">
    <text evidence="2">The sequence shown here is derived from an EMBL/GenBank/DDBJ whole genome shotgun (WGS) entry which is preliminary data.</text>
</comment>
<feature type="compositionally biased region" description="Basic and acidic residues" evidence="1">
    <location>
        <begin position="165"/>
        <end position="174"/>
    </location>
</feature>
<feature type="region of interest" description="Disordered" evidence="1">
    <location>
        <begin position="321"/>
        <end position="354"/>
    </location>
</feature>
<evidence type="ECO:0000313" key="3">
    <source>
        <dbReference type="Proteomes" id="UP001159363"/>
    </source>
</evidence>
<feature type="region of interest" description="Disordered" evidence="1">
    <location>
        <begin position="165"/>
        <end position="197"/>
    </location>
</feature>
<proteinExistence type="predicted"/>
<organism evidence="2 3">
    <name type="scientific">Dryococelus australis</name>
    <dbReference type="NCBI Taxonomy" id="614101"/>
    <lineage>
        <taxon>Eukaryota</taxon>
        <taxon>Metazoa</taxon>
        <taxon>Ecdysozoa</taxon>
        <taxon>Arthropoda</taxon>
        <taxon>Hexapoda</taxon>
        <taxon>Insecta</taxon>
        <taxon>Pterygota</taxon>
        <taxon>Neoptera</taxon>
        <taxon>Polyneoptera</taxon>
        <taxon>Phasmatodea</taxon>
        <taxon>Verophasmatodea</taxon>
        <taxon>Anareolatae</taxon>
        <taxon>Phasmatidae</taxon>
        <taxon>Eurycanthinae</taxon>
        <taxon>Dryococelus</taxon>
    </lineage>
</organism>
<dbReference type="Proteomes" id="UP001159363">
    <property type="component" value="Chromosome 12"/>
</dbReference>
<reference evidence="2 3" key="1">
    <citation type="submission" date="2023-02" db="EMBL/GenBank/DDBJ databases">
        <title>LHISI_Scaffold_Assembly.</title>
        <authorList>
            <person name="Stuart O.P."/>
            <person name="Cleave R."/>
            <person name="Magrath M.J.L."/>
            <person name="Mikheyev A.S."/>
        </authorList>
    </citation>
    <scope>NUCLEOTIDE SEQUENCE [LARGE SCALE GENOMIC DNA]</scope>
    <source>
        <strain evidence="2">Daus_M_001</strain>
        <tissue evidence="2">Leg muscle</tissue>
    </source>
</reference>
<keyword evidence="3" id="KW-1185">Reference proteome</keyword>
<dbReference type="EMBL" id="JARBHB010000013">
    <property type="protein sequence ID" value="KAJ8870167.1"/>
    <property type="molecule type" value="Genomic_DNA"/>
</dbReference>
<sequence length="490" mass="53803">MNRNRKQQHATCSTAFLRQGKQSFCLRPPVLHFPLEIVDENVRENGTPQVLAARLPRRRRLVLQHGPAGGELILVTTRLCTNVLQKHSTRIGKAAADCAVVRALAFRLYEPGSTPGGVAPVFSHVGIVADDAAGRRVFSGISSFPRPCVPAPLYAHPRLTFVRSRDPDVKRDPDLSNPFAQLDRRDPGGRLSNGTTTLSPAVRKPVWNLPRKIGRVQLPNLVRNLAVQGGNAMIGAILARIPTAMADLAQAFTGSGISQQSSSCASSKTTVGRLWLATWVVYAISQGGEDLCQFDMYGQPLISYHVREWGKWEISEKTRRPAASSDTISTCENPGVTRMEIEPSSPCRRVAGSRPSTSDVADALLDCRTGNSSTSRSHYSFVNVTTTRGERFSHRENPWPSQESNPRALFPRQTPLALAKGRTHLLTDRAYLQRQQETDMSYATFTQNHEVSLVQHFYIGTKIKLDPGSELGSFDFGSGKMLVQPGISPS</sequence>
<evidence type="ECO:0000256" key="1">
    <source>
        <dbReference type="SAM" id="MobiDB-lite"/>
    </source>
</evidence>
<gene>
    <name evidence="2" type="ORF">PR048_029180</name>
</gene>